<dbReference type="OrthoDB" id="9956777at2"/>
<dbReference type="RefSeq" id="WP_130851614.1">
    <property type="nucleotide sequence ID" value="NZ_UYIG01000068.1"/>
</dbReference>
<keyword evidence="1" id="KW-0472">Membrane</keyword>
<dbReference type="EMBL" id="UYIG01000068">
    <property type="protein sequence ID" value="VDG27911.1"/>
    <property type="molecule type" value="Genomic_DNA"/>
</dbReference>
<gene>
    <name evidence="2" type="ORF">MUDAN_MDHGFNIF_02728</name>
</gene>
<feature type="transmembrane region" description="Helical" evidence="1">
    <location>
        <begin position="74"/>
        <end position="94"/>
    </location>
</feature>
<feature type="transmembrane region" description="Helical" evidence="1">
    <location>
        <begin position="7"/>
        <end position="37"/>
    </location>
</feature>
<name>A0A660DXM8_9LACO</name>
<dbReference type="AlphaFoldDB" id="A0A660DXM8"/>
<evidence type="ECO:0000313" key="2">
    <source>
        <dbReference type="EMBL" id="VDG27911.1"/>
    </source>
</evidence>
<reference evidence="2 3" key="1">
    <citation type="submission" date="2018-11" db="EMBL/GenBank/DDBJ databases">
        <authorList>
            <person name="Wuyts S."/>
        </authorList>
    </citation>
    <scope>NUCLEOTIDE SEQUENCE [LARGE SCALE GENOMIC DNA]</scope>
    <source>
        <strain evidence="2">Lactobacillus mudanjiangensis AMBF249</strain>
    </source>
</reference>
<protein>
    <submittedName>
        <fullName evidence="2">Uncharacterized protein</fullName>
    </submittedName>
</protein>
<evidence type="ECO:0000256" key="1">
    <source>
        <dbReference type="SAM" id="Phobius"/>
    </source>
</evidence>
<sequence>MLGELSFLLGIIIAIIFIFSKKTIWSWALIILGLLVVVTSFNALPTLIAGICFILMGCYGIKNSKITLLKNTRILRGALFLVTIVIVGGTAGVVNHLATQKANRKEDIKAEKVISKELNNLKPETATSKYQTIKYQIYTINDFKIRKRLMSTYNSKKEDHTDYLFTNNKDSASSSTTADNSQIKGNANGIISAISKDKPDTKKYIKSINTNSEYGLKVVTRGLKIKSQSDTQKTVGNLEAIMRVIHKADSTKGIGFIQKEASGDTMFVIYFKSNVITDNTAVGTEDFFDGATSFYVDGSVAGSNPVFSSRSLSKEGPVINSKTYVNMLMYD</sequence>
<keyword evidence="3" id="KW-1185">Reference proteome</keyword>
<proteinExistence type="predicted"/>
<accession>A0A660DXM8</accession>
<organism evidence="2 3">
    <name type="scientific">Lactiplantibacillus mudanjiangensis</name>
    <dbReference type="NCBI Taxonomy" id="1296538"/>
    <lineage>
        <taxon>Bacteria</taxon>
        <taxon>Bacillati</taxon>
        <taxon>Bacillota</taxon>
        <taxon>Bacilli</taxon>
        <taxon>Lactobacillales</taxon>
        <taxon>Lactobacillaceae</taxon>
        <taxon>Lactiplantibacillus</taxon>
    </lineage>
</organism>
<keyword evidence="1" id="KW-1133">Transmembrane helix</keyword>
<keyword evidence="1" id="KW-0812">Transmembrane</keyword>
<dbReference type="Proteomes" id="UP000289996">
    <property type="component" value="Unassembled WGS sequence"/>
</dbReference>
<evidence type="ECO:0000313" key="3">
    <source>
        <dbReference type="Proteomes" id="UP000289996"/>
    </source>
</evidence>
<feature type="transmembrane region" description="Helical" evidence="1">
    <location>
        <begin position="43"/>
        <end position="62"/>
    </location>
</feature>